<proteinExistence type="predicted"/>
<accession>A0ABN9PZM6</accession>
<name>A0ABN9PZM6_9DINO</name>
<dbReference type="Proteomes" id="UP001189429">
    <property type="component" value="Unassembled WGS sequence"/>
</dbReference>
<keyword evidence="2" id="KW-1133">Transmembrane helix</keyword>
<comment type="caution">
    <text evidence="3">The sequence shown here is derived from an EMBL/GenBank/DDBJ whole genome shotgun (WGS) entry which is preliminary data.</text>
</comment>
<feature type="region of interest" description="Disordered" evidence="1">
    <location>
        <begin position="23"/>
        <end position="77"/>
    </location>
</feature>
<keyword evidence="2" id="KW-0472">Membrane</keyword>
<evidence type="ECO:0000256" key="2">
    <source>
        <dbReference type="SAM" id="Phobius"/>
    </source>
</evidence>
<evidence type="ECO:0000313" key="4">
    <source>
        <dbReference type="Proteomes" id="UP001189429"/>
    </source>
</evidence>
<feature type="compositionally biased region" description="Pro residues" evidence="1">
    <location>
        <begin position="50"/>
        <end position="61"/>
    </location>
</feature>
<feature type="region of interest" description="Disordered" evidence="1">
    <location>
        <begin position="357"/>
        <end position="376"/>
    </location>
</feature>
<protein>
    <recommendedName>
        <fullName evidence="5">Derlin</fullName>
    </recommendedName>
</protein>
<feature type="transmembrane region" description="Helical" evidence="2">
    <location>
        <begin position="185"/>
        <end position="205"/>
    </location>
</feature>
<keyword evidence="4" id="KW-1185">Reference proteome</keyword>
<feature type="transmembrane region" description="Helical" evidence="2">
    <location>
        <begin position="211"/>
        <end position="232"/>
    </location>
</feature>
<sequence>MGGICQSEAGGLRVPQDEQGSWLAAGSHGSAAHAGGKAFGAAGQAGAVPPLSPRGLPPPPTRVRHGSHFAPEPFGFHPKVWDARRSEEEKATPRGPHAGGFPGAESYTLRLLVLPLGGLGAAGAMTVLNTVWELEAAPVCLFFSDVLNDPKPEPWTVWALRWVLCFTAISSTVEFKRTYLPRQVHWVLLFQWLTFLVAMLTGFRQIDPPQVIYACMYKVHQIMAMLMFIELWLETVMLWCPSPLLHAIFMVTVPINVITFAISGKVNMWTGIPYVYGHPEIILEWFIILAHFVIVWIRFPAVSTAIAHGTWRPWLCCFAGLCPGLATQHEQVQCGCPPGLGGTLGEAALLQASAQASHAVPAQRPEPPRWPPAQGR</sequence>
<gene>
    <name evidence="3" type="ORF">PCOR1329_LOCUS7443</name>
</gene>
<evidence type="ECO:0000313" key="3">
    <source>
        <dbReference type="EMBL" id="CAK0798780.1"/>
    </source>
</evidence>
<reference evidence="3" key="1">
    <citation type="submission" date="2023-10" db="EMBL/GenBank/DDBJ databases">
        <authorList>
            <person name="Chen Y."/>
            <person name="Shah S."/>
            <person name="Dougan E. K."/>
            <person name="Thang M."/>
            <person name="Chan C."/>
        </authorList>
    </citation>
    <scope>NUCLEOTIDE SEQUENCE [LARGE SCALE GENOMIC DNA]</scope>
</reference>
<feature type="compositionally biased region" description="Low complexity" evidence="1">
    <location>
        <begin position="24"/>
        <end position="49"/>
    </location>
</feature>
<evidence type="ECO:0000256" key="1">
    <source>
        <dbReference type="SAM" id="MobiDB-lite"/>
    </source>
</evidence>
<keyword evidence="2" id="KW-0812">Transmembrane</keyword>
<evidence type="ECO:0008006" key="5">
    <source>
        <dbReference type="Google" id="ProtNLM"/>
    </source>
</evidence>
<feature type="transmembrane region" description="Helical" evidence="2">
    <location>
        <begin position="244"/>
        <end position="262"/>
    </location>
</feature>
<feature type="compositionally biased region" description="Pro residues" evidence="1">
    <location>
        <begin position="364"/>
        <end position="376"/>
    </location>
</feature>
<dbReference type="EMBL" id="CAUYUJ010002014">
    <property type="protein sequence ID" value="CAK0798780.1"/>
    <property type="molecule type" value="Genomic_DNA"/>
</dbReference>
<feature type="transmembrane region" description="Helical" evidence="2">
    <location>
        <begin position="282"/>
        <end position="299"/>
    </location>
</feature>
<organism evidence="3 4">
    <name type="scientific">Prorocentrum cordatum</name>
    <dbReference type="NCBI Taxonomy" id="2364126"/>
    <lineage>
        <taxon>Eukaryota</taxon>
        <taxon>Sar</taxon>
        <taxon>Alveolata</taxon>
        <taxon>Dinophyceae</taxon>
        <taxon>Prorocentrales</taxon>
        <taxon>Prorocentraceae</taxon>
        <taxon>Prorocentrum</taxon>
    </lineage>
</organism>